<dbReference type="InterPro" id="IPR027417">
    <property type="entry name" value="P-loop_NTPase"/>
</dbReference>
<dbReference type="EMBL" id="UOFL01000043">
    <property type="protein sequence ID" value="VAW73331.1"/>
    <property type="molecule type" value="Genomic_DNA"/>
</dbReference>
<evidence type="ECO:0000313" key="11">
    <source>
        <dbReference type="EMBL" id="VAW73331.1"/>
    </source>
</evidence>
<evidence type="ECO:0000256" key="4">
    <source>
        <dbReference type="ARBA" id="ARBA00022490"/>
    </source>
</evidence>
<evidence type="ECO:0000256" key="5">
    <source>
        <dbReference type="ARBA" id="ARBA00022694"/>
    </source>
</evidence>
<keyword evidence="4" id="KW-0963">Cytoplasm</keyword>
<dbReference type="PANTHER" id="PTHR33540:SF2">
    <property type="entry name" value="TRNA THREONYLCARBAMOYLADENOSINE BIOSYNTHESIS PROTEIN TSAE"/>
    <property type="match status" value="1"/>
</dbReference>
<gene>
    <name evidence="11" type="ORF">MNBD_GAMMA12-3324</name>
</gene>
<dbReference type="Gene3D" id="3.40.50.300">
    <property type="entry name" value="P-loop containing nucleotide triphosphate hydrolases"/>
    <property type="match status" value="1"/>
</dbReference>
<keyword evidence="6" id="KW-0479">Metal-binding</keyword>
<accession>A0A3B0Y0R5</accession>
<comment type="similarity">
    <text evidence="2">Belongs to the TsaE family.</text>
</comment>
<dbReference type="GO" id="GO:0005737">
    <property type="term" value="C:cytoplasm"/>
    <property type="evidence" value="ECO:0007669"/>
    <property type="project" value="UniProtKB-SubCell"/>
</dbReference>
<dbReference type="InterPro" id="IPR003442">
    <property type="entry name" value="T6A_TsaE"/>
</dbReference>
<keyword evidence="8" id="KW-0067">ATP-binding</keyword>
<dbReference type="Pfam" id="PF02367">
    <property type="entry name" value="TsaE"/>
    <property type="match status" value="1"/>
</dbReference>
<dbReference type="GO" id="GO:0005524">
    <property type="term" value="F:ATP binding"/>
    <property type="evidence" value="ECO:0007669"/>
    <property type="project" value="UniProtKB-KW"/>
</dbReference>
<comment type="subcellular location">
    <subcellularLocation>
        <location evidence="1">Cytoplasm</location>
    </subcellularLocation>
</comment>
<dbReference type="GO" id="GO:0002949">
    <property type="term" value="P:tRNA threonylcarbamoyladenosine modification"/>
    <property type="evidence" value="ECO:0007669"/>
    <property type="project" value="InterPro"/>
</dbReference>
<evidence type="ECO:0000256" key="1">
    <source>
        <dbReference type="ARBA" id="ARBA00004496"/>
    </source>
</evidence>
<evidence type="ECO:0000256" key="6">
    <source>
        <dbReference type="ARBA" id="ARBA00022723"/>
    </source>
</evidence>
<evidence type="ECO:0000256" key="8">
    <source>
        <dbReference type="ARBA" id="ARBA00022840"/>
    </source>
</evidence>
<name>A0A3B0Y0R5_9ZZZZ</name>
<dbReference type="SUPFAM" id="SSF52540">
    <property type="entry name" value="P-loop containing nucleoside triphosphate hydrolases"/>
    <property type="match status" value="1"/>
</dbReference>
<keyword evidence="7" id="KW-0547">Nucleotide-binding</keyword>
<evidence type="ECO:0000256" key="2">
    <source>
        <dbReference type="ARBA" id="ARBA00007599"/>
    </source>
</evidence>
<proteinExistence type="inferred from homology"/>
<keyword evidence="9" id="KW-0460">Magnesium</keyword>
<organism evidence="11">
    <name type="scientific">hydrothermal vent metagenome</name>
    <dbReference type="NCBI Taxonomy" id="652676"/>
    <lineage>
        <taxon>unclassified sequences</taxon>
        <taxon>metagenomes</taxon>
        <taxon>ecological metagenomes</taxon>
    </lineage>
</organism>
<reference evidence="11" key="1">
    <citation type="submission" date="2018-06" db="EMBL/GenBank/DDBJ databases">
        <authorList>
            <person name="Zhirakovskaya E."/>
        </authorList>
    </citation>
    <scope>NUCLEOTIDE SEQUENCE</scope>
</reference>
<protein>
    <recommendedName>
        <fullName evidence="3">tRNA threonylcarbamoyladenosine biosynthesis protein TsaE</fullName>
    </recommendedName>
    <alternativeName>
        <fullName evidence="10">t(6)A37 threonylcarbamoyladenosine biosynthesis protein TsaE</fullName>
    </alternativeName>
</protein>
<dbReference type="AlphaFoldDB" id="A0A3B0Y0R5"/>
<dbReference type="GO" id="GO:0046872">
    <property type="term" value="F:metal ion binding"/>
    <property type="evidence" value="ECO:0007669"/>
    <property type="project" value="UniProtKB-KW"/>
</dbReference>
<dbReference type="PANTHER" id="PTHR33540">
    <property type="entry name" value="TRNA THREONYLCARBAMOYLADENOSINE BIOSYNTHESIS PROTEIN TSAE"/>
    <property type="match status" value="1"/>
</dbReference>
<sequence>MANNKVLSKSFQIANEQQMQQLGASLCQVISAPCRLNLSGDLGAGKTTFTRGFIRATGYKGMVKSPTYTLVEPYALSNFHLYHIDLYRLSDPEELEFLGVREMLEEDSILIAEWPELGKGVLPDPDLALRIEYKGEERAVGMSSVSNKGREMLMRIEFEGQ</sequence>
<dbReference type="NCBIfam" id="TIGR00150">
    <property type="entry name" value="T6A_YjeE"/>
    <property type="match status" value="1"/>
</dbReference>
<evidence type="ECO:0000256" key="3">
    <source>
        <dbReference type="ARBA" id="ARBA00019010"/>
    </source>
</evidence>
<evidence type="ECO:0000256" key="7">
    <source>
        <dbReference type="ARBA" id="ARBA00022741"/>
    </source>
</evidence>
<keyword evidence="5" id="KW-0819">tRNA processing</keyword>
<evidence type="ECO:0000256" key="9">
    <source>
        <dbReference type="ARBA" id="ARBA00022842"/>
    </source>
</evidence>
<evidence type="ECO:0000256" key="10">
    <source>
        <dbReference type="ARBA" id="ARBA00032441"/>
    </source>
</evidence>